<dbReference type="InterPro" id="IPR043502">
    <property type="entry name" value="DNA/RNA_pol_sf"/>
</dbReference>
<proteinExistence type="predicted"/>
<gene>
    <name evidence="3" type="ORF">P167DRAFT_512349</name>
</gene>
<dbReference type="InterPro" id="IPR043128">
    <property type="entry name" value="Rev_trsase/Diguanyl_cyclase"/>
</dbReference>
<dbReference type="GO" id="GO:0070987">
    <property type="term" value="P:error-free translesion synthesis"/>
    <property type="evidence" value="ECO:0007669"/>
    <property type="project" value="UniProtKB-ARBA"/>
</dbReference>
<dbReference type="PROSITE" id="PS50173">
    <property type="entry name" value="UMUC"/>
    <property type="match status" value="1"/>
</dbReference>
<evidence type="ECO:0000256" key="1">
    <source>
        <dbReference type="SAM" id="MobiDB-lite"/>
    </source>
</evidence>
<dbReference type="GO" id="GO:0003887">
    <property type="term" value="F:DNA-directed DNA polymerase activity"/>
    <property type="evidence" value="ECO:0007669"/>
    <property type="project" value="TreeGrafter"/>
</dbReference>
<dbReference type="EMBL" id="ML119165">
    <property type="protein sequence ID" value="RPB08293.1"/>
    <property type="molecule type" value="Genomic_DNA"/>
</dbReference>
<dbReference type="Proteomes" id="UP000277580">
    <property type="component" value="Unassembled WGS sequence"/>
</dbReference>
<accession>A0A3N4KCP7</accession>
<reference evidence="3 4" key="1">
    <citation type="journal article" date="2018" name="Nat. Ecol. Evol.">
        <title>Pezizomycetes genomes reveal the molecular basis of ectomycorrhizal truffle lifestyle.</title>
        <authorList>
            <person name="Murat C."/>
            <person name="Payen T."/>
            <person name="Noel B."/>
            <person name="Kuo A."/>
            <person name="Morin E."/>
            <person name="Chen J."/>
            <person name="Kohler A."/>
            <person name="Krizsan K."/>
            <person name="Balestrini R."/>
            <person name="Da Silva C."/>
            <person name="Montanini B."/>
            <person name="Hainaut M."/>
            <person name="Levati E."/>
            <person name="Barry K.W."/>
            <person name="Belfiori B."/>
            <person name="Cichocki N."/>
            <person name="Clum A."/>
            <person name="Dockter R.B."/>
            <person name="Fauchery L."/>
            <person name="Guy J."/>
            <person name="Iotti M."/>
            <person name="Le Tacon F."/>
            <person name="Lindquist E.A."/>
            <person name="Lipzen A."/>
            <person name="Malagnac F."/>
            <person name="Mello A."/>
            <person name="Molinier V."/>
            <person name="Miyauchi S."/>
            <person name="Poulain J."/>
            <person name="Riccioni C."/>
            <person name="Rubini A."/>
            <person name="Sitrit Y."/>
            <person name="Splivallo R."/>
            <person name="Traeger S."/>
            <person name="Wang M."/>
            <person name="Zifcakova L."/>
            <person name="Wipf D."/>
            <person name="Zambonelli A."/>
            <person name="Paolocci F."/>
            <person name="Nowrousian M."/>
            <person name="Ottonello S."/>
            <person name="Baldrian P."/>
            <person name="Spatafora J.W."/>
            <person name="Henrissat B."/>
            <person name="Nagy L.G."/>
            <person name="Aury J.M."/>
            <person name="Wincker P."/>
            <person name="Grigoriev I.V."/>
            <person name="Bonfante P."/>
            <person name="Martin F.M."/>
        </authorList>
    </citation>
    <scope>NUCLEOTIDE SEQUENCE [LARGE SCALE GENOMIC DNA]</scope>
    <source>
        <strain evidence="3 4">CCBAS932</strain>
    </source>
</reference>
<dbReference type="FunFam" id="3.40.1170.60:FF:000006">
    <property type="entry name" value="DNA polymerase iota"/>
    <property type="match status" value="1"/>
</dbReference>
<name>A0A3N4KCP7_9PEZI</name>
<feature type="compositionally biased region" description="Basic and acidic residues" evidence="1">
    <location>
        <begin position="461"/>
        <end position="472"/>
    </location>
</feature>
<sequence>MEQSKEPIILHFDFDCFYASVVENENPALKTVPLGIQQKNILATCNYVARAQGVKKLQLITAAKKQCKNLVIVNGEDLTRFRVVSKNIWLFVREFVWHNLTERLGLDEIFIDATEMIDFNMSQLRFQPGSKDPSFFRLSRNDPSAGFPFVWDELPGYTYPPAASSGPHSLLHQRLFLASHLASFIRTQILTNFNHTCSAGISTTKLTAKLAGSVNKPDAQTLLLPGFEAAFLAGHEIGKVPGVGFKSAQKIRDKVLGRTTKDEEIEFTEISEKVTVGTVISVITTPAQLEPLTGGNGQKIWRLLHGIDPSRVAAAPIVPTQISIEDTFRPGRITCLNQLTPVLHQLTLKLLQRMHADLIGPGGEKWLAHPKNFRLSIRFHTRNRDFARMSRSGRMPGYVFSLSTPLDVVAERLVREVVVGLFKGLCTERKWELQLVNVAAVNMADGGGGVDIRDMFSTLRPRSESWENKEEPTEYLDGIVNNSQQYNSPPEKEPEPIKEVKEDEDEGGEQEGEGEEVVELEWGDGLSDSSVEYGGIGSRGFSHNDPCPICGERFPVFALEAHQRFHQSETEIEILG</sequence>
<dbReference type="GO" id="GO:0003684">
    <property type="term" value="F:damaged DNA binding"/>
    <property type="evidence" value="ECO:0007669"/>
    <property type="project" value="InterPro"/>
</dbReference>
<dbReference type="STRING" id="1392247.A0A3N4KCP7"/>
<feature type="compositionally biased region" description="Acidic residues" evidence="1">
    <location>
        <begin position="502"/>
        <end position="522"/>
    </location>
</feature>
<dbReference type="Gene3D" id="3.40.1170.60">
    <property type="match status" value="1"/>
</dbReference>
<feature type="region of interest" description="Disordered" evidence="1">
    <location>
        <begin position="461"/>
        <end position="544"/>
    </location>
</feature>
<dbReference type="OrthoDB" id="447129at2759"/>
<dbReference type="PANTHER" id="PTHR46404:SF1">
    <property type="entry name" value="DNA POLYMERASE IOTA"/>
    <property type="match status" value="1"/>
</dbReference>
<dbReference type="PANTHER" id="PTHR46404">
    <property type="entry name" value="DNA POLYMERASE IOTA"/>
    <property type="match status" value="1"/>
</dbReference>
<dbReference type="GO" id="GO:0006281">
    <property type="term" value="P:DNA repair"/>
    <property type="evidence" value="ECO:0007669"/>
    <property type="project" value="InterPro"/>
</dbReference>
<evidence type="ECO:0000259" key="2">
    <source>
        <dbReference type="PROSITE" id="PS50173"/>
    </source>
</evidence>
<dbReference type="InterPro" id="IPR001126">
    <property type="entry name" value="UmuC"/>
</dbReference>
<keyword evidence="4" id="KW-1185">Reference proteome</keyword>
<dbReference type="Pfam" id="PF00817">
    <property type="entry name" value="IMS"/>
    <property type="match status" value="1"/>
</dbReference>
<organism evidence="3 4">
    <name type="scientific">Morchella conica CCBAS932</name>
    <dbReference type="NCBI Taxonomy" id="1392247"/>
    <lineage>
        <taxon>Eukaryota</taxon>
        <taxon>Fungi</taxon>
        <taxon>Dikarya</taxon>
        <taxon>Ascomycota</taxon>
        <taxon>Pezizomycotina</taxon>
        <taxon>Pezizomycetes</taxon>
        <taxon>Pezizales</taxon>
        <taxon>Morchellaceae</taxon>
        <taxon>Morchella</taxon>
    </lineage>
</organism>
<feature type="domain" description="UmuC" evidence="2">
    <location>
        <begin position="9"/>
        <end position="244"/>
    </location>
</feature>
<dbReference type="InterPro" id="IPR036775">
    <property type="entry name" value="DNA_pol_Y-fam_lit_finger_sf"/>
</dbReference>
<dbReference type="SUPFAM" id="SSF56672">
    <property type="entry name" value="DNA/RNA polymerases"/>
    <property type="match status" value="1"/>
</dbReference>
<dbReference type="Gene3D" id="3.30.1490.100">
    <property type="entry name" value="DNA polymerase, Y-family, little finger domain"/>
    <property type="match status" value="1"/>
</dbReference>
<evidence type="ECO:0000313" key="4">
    <source>
        <dbReference type="Proteomes" id="UP000277580"/>
    </source>
</evidence>
<dbReference type="AlphaFoldDB" id="A0A3N4KCP7"/>
<feature type="compositionally biased region" description="Basic and acidic residues" evidence="1">
    <location>
        <begin position="490"/>
        <end position="501"/>
    </location>
</feature>
<dbReference type="InParanoid" id="A0A3N4KCP7"/>
<evidence type="ECO:0000313" key="3">
    <source>
        <dbReference type="EMBL" id="RPB08293.1"/>
    </source>
</evidence>
<protein>
    <submittedName>
        <fullName evidence="3">DNA/RNA polymerase</fullName>
    </submittedName>
</protein>
<dbReference type="Gene3D" id="3.30.70.270">
    <property type="match status" value="1"/>
</dbReference>